<dbReference type="NCBIfam" id="TIGR02492">
    <property type="entry name" value="flgK_ends"/>
    <property type="match status" value="1"/>
</dbReference>
<protein>
    <recommendedName>
        <fullName evidence="4">Flagellar hook-associated protein 1</fullName>
    </recommendedName>
</protein>
<evidence type="ECO:0000259" key="7">
    <source>
        <dbReference type="Pfam" id="PF06429"/>
    </source>
</evidence>
<dbReference type="PANTHER" id="PTHR30033">
    <property type="entry name" value="FLAGELLAR HOOK-ASSOCIATED PROTEIN 1"/>
    <property type="match status" value="1"/>
</dbReference>
<evidence type="ECO:0000259" key="8">
    <source>
        <dbReference type="Pfam" id="PF22638"/>
    </source>
</evidence>
<keyword evidence="10" id="KW-1185">Reference proteome</keyword>
<dbReference type="AlphaFoldDB" id="A0A7Y0FWI1"/>
<evidence type="ECO:0000256" key="5">
    <source>
        <dbReference type="ARBA" id="ARBA00022525"/>
    </source>
</evidence>
<dbReference type="GO" id="GO:0005576">
    <property type="term" value="C:extracellular region"/>
    <property type="evidence" value="ECO:0007669"/>
    <property type="project" value="UniProtKB-SubCell"/>
</dbReference>
<dbReference type="PANTHER" id="PTHR30033:SF1">
    <property type="entry name" value="FLAGELLAR HOOK-ASSOCIATED PROTEIN 1"/>
    <property type="match status" value="1"/>
</dbReference>
<evidence type="ECO:0000256" key="6">
    <source>
        <dbReference type="ARBA" id="ARBA00023143"/>
    </source>
</evidence>
<evidence type="ECO:0000256" key="4">
    <source>
        <dbReference type="ARBA" id="ARBA00016244"/>
    </source>
</evidence>
<dbReference type="InterPro" id="IPR053927">
    <property type="entry name" value="FlgK_helical"/>
</dbReference>
<dbReference type="GO" id="GO:0044780">
    <property type="term" value="P:bacterial-type flagellum assembly"/>
    <property type="evidence" value="ECO:0007669"/>
    <property type="project" value="InterPro"/>
</dbReference>
<comment type="caution">
    <text evidence="9">The sequence shown here is derived from an EMBL/GenBank/DDBJ whole genome shotgun (WGS) entry which is preliminary data.</text>
</comment>
<dbReference type="SUPFAM" id="SSF64518">
    <property type="entry name" value="Phase 1 flagellin"/>
    <property type="match status" value="1"/>
</dbReference>
<dbReference type="Pfam" id="PF06429">
    <property type="entry name" value="Flg_bbr_C"/>
    <property type="match status" value="1"/>
</dbReference>
<feature type="domain" description="Flagellar hook-associated protein FlgK helical" evidence="8">
    <location>
        <begin position="89"/>
        <end position="312"/>
    </location>
</feature>
<dbReference type="GO" id="GO:0005198">
    <property type="term" value="F:structural molecule activity"/>
    <property type="evidence" value="ECO:0007669"/>
    <property type="project" value="InterPro"/>
</dbReference>
<reference evidence="9 10" key="1">
    <citation type="submission" date="2020-04" db="EMBL/GenBank/DDBJ databases">
        <title>Rhizobium sp. S-51 isolated from soil.</title>
        <authorList>
            <person name="Dahal R.H."/>
        </authorList>
    </citation>
    <scope>NUCLEOTIDE SEQUENCE [LARGE SCALE GENOMIC DNA]</scope>
    <source>
        <strain evidence="9 10">S-51</strain>
    </source>
</reference>
<keyword evidence="6" id="KW-0975">Bacterial flagellum</keyword>
<dbReference type="InterPro" id="IPR002371">
    <property type="entry name" value="FlgK"/>
</dbReference>
<keyword evidence="9" id="KW-0966">Cell projection</keyword>
<evidence type="ECO:0000256" key="2">
    <source>
        <dbReference type="ARBA" id="ARBA00004613"/>
    </source>
</evidence>
<keyword evidence="9" id="KW-0282">Flagellum</keyword>
<feature type="domain" description="Flagellar basal-body/hook protein C-terminal" evidence="7">
    <location>
        <begin position="439"/>
        <end position="482"/>
    </location>
</feature>
<dbReference type="GO" id="GO:0009424">
    <property type="term" value="C:bacterial-type flagellum hook"/>
    <property type="evidence" value="ECO:0007669"/>
    <property type="project" value="InterPro"/>
</dbReference>
<dbReference type="RefSeq" id="WP_169590751.1">
    <property type="nucleotide sequence ID" value="NZ_JABBGK010000002.1"/>
</dbReference>
<dbReference type="Pfam" id="PF22638">
    <property type="entry name" value="FlgK_D1"/>
    <property type="match status" value="1"/>
</dbReference>
<organism evidence="9 10">
    <name type="scientific">Rhizobium terricola</name>
    <dbReference type="NCBI Taxonomy" id="2728849"/>
    <lineage>
        <taxon>Bacteria</taxon>
        <taxon>Pseudomonadati</taxon>
        <taxon>Pseudomonadota</taxon>
        <taxon>Alphaproteobacteria</taxon>
        <taxon>Hyphomicrobiales</taxon>
        <taxon>Rhizobiaceae</taxon>
        <taxon>Rhizobium/Agrobacterium group</taxon>
        <taxon>Rhizobium</taxon>
    </lineage>
</organism>
<sequence length="485" mass="51476">MSLASSLGTAQAIFRNTGQQTSVLTTNVSNDGNDNYARRQTVVVQTVYGATMVQTERSQQMALLRQFSNSTSQQSAQDTLLEGLETLSSTLGGNDYELSTATYLANLQSSLQSFAAAPGEYALASTVVTDAIDVANSLNNAAAATQSLRADTDAQIAEQVESLNKLLAEFKTVNDTVVRLTATGADADNYLDRRDTLVKEISGIVGVSINMRDFGDMVLYTSDGTTLFETDPREVTFTRTNTYDATVSGNAVYIDGTPVRAGVGGNTDGQGTLSALVQLRDVIAPTFQTQLDEVARGLIEAFAESDPNGVDPDMPGLFTWPGGTTLTSGVVEPGLSALIRVNTAVRSDSGGDPMLIRDGGINGATYVQNTGGSSGFTDLINAYVDELSADRSFSADADLTTATSLMSFSSDSIGWLEEYRSNATTASENKTALYERTYQTYSTKTGVSLDEELSLLLDVEQSYKAAAKLVSTIDEMLQAVLEMAG</sequence>
<keyword evidence="9" id="KW-0969">Cilium</keyword>
<gene>
    <name evidence="9" type="primary">flgK</name>
    <name evidence="9" type="ORF">HHL25_12085</name>
</gene>
<evidence type="ECO:0000256" key="1">
    <source>
        <dbReference type="ARBA" id="ARBA00004365"/>
    </source>
</evidence>
<name>A0A7Y0FWI1_9HYPH</name>
<accession>A0A7Y0FWI1</accession>
<keyword evidence="5" id="KW-0964">Secreted</keyword>
<evidence type="ECO:0000313" key="9">
    <source>
        <dbReference type="EMBL" id="NML74866.1"/>
    </source>
</evidence>
<dbReference type="InterPro" id="IPR010930">
    <property type="entry name" value="Flg_bb/hook_C_dom"/>
</dbReference>
<evidence type="ECO:0000313" key="10">
    <source>
        <dbReference type="Proteomes" id="UP000541470"/>
    </source>
</evidence>
<comment type="subcellular location">
    <subcellularLocation>
        <location evidence="1">Bacterial flagellum</location>
    </subcellularLocation>
    <subcellularLocation>
        <location evidence="2">Secreted</location>
    </subcellularLocation>
</comment>
<proteinExistence type="inferred from homology"/>
<dbReference type="Proteomes" id="UP000541470">
    <property type="component" value="Unassembled WGS sequence"/>
</dbReference>
<dbReference type="EMBL" id="JABBGK010000002">
    <property type="protein sequence ID" value="NML74866.1"/>
    <property type="molecule type" value="Genomic_DNA"/>
</dbReference>
<evidence type="ECO:0000256" key="3">
    <source>
        <dbReference type="ARBA" id="ARBA00009677"/>
    </source>
</evidence>
<comment type="similarity">
    <text evidence="3">Belongs to the flagella basal body rod proteins family.</text>
</comment>